<protein>
    <recommendedName>
        <fullName evidence="5">DUF349 domain-containing protein</fullName>
    </recommendedName>
</protein>
<evidence type="ECO:0000256" key="2">
    <source>
        <dbReference type="SAM" id="MobiDB-lite"/>
    </source>
</evidence>
<keyword evidence="4" id="KW-1185">Reference proteome</keyword>
<feature type="compositionally biased region" description="Low complexity" evidence="2">
    <location>
        <begin position="50"/>
        <end position="88"/>
    </location>
</feature>
<evidence type="ECO:0000313" key="3">
    <source>
        <dbReference type="EMBL" id="SFI58870.1"/>
    </source>
</evidence>
<organism evidence="3 4">
    <name type="scientific">Kaistella treverensis</name>
    <dbReference type="NCBI Taxonomy" id="631455"/>
    <lineage>
        <taxon>Bacteria</taxon>
        <taxon>Pseudomonadati</taxon>
        <taxon>Bacteroidota</taxon>
        <taxon>Flavobacteriia</taxon>
        <taxon>Flavobacteriales</taxon>
        <taxon>Weeksellaceae</taxon>
        <taxon>Chryseobacterium group</taxon>
        <taxon>Kaistella</taxon>
    </lineage>
</organism>
<dbReference type="AlphaFoldDB" id="A0A1I3JFI4"/>
<dbReference type="Proteomes" id="UP000242560">
    <property type="component" value="Unassembled WGS sequence"/>
</dbReference>
<reference evidence="4" key="1">
    <citation type="submission" date="2016-10" db="EMBL/GenBank/DDBJ databases">
        <authorList>
            <person name="Varghese N."/>
            <person name="Submissions S."/>
        </authorList>
    </citation>
    <scope>NUCLEOTIDE SEQUENCE [LARGE SCALE GENOMIC DNA]</scope>
    <source>
        <strain evidence="4">DSM 22251</strain>
    </source>
</reference>
<dbReference type="InterPro" id="IPR007139">
    <property type="entry name" value="DUF349"/>
</dbReference>
<feature type="compositionally biased region" description="Basic and acidic residues" evidence="2">
    <location>
        <begin position="24"/>
        <end position="33"/>
    </location>
</feature>
<evidence type="ECO:0008006" key="5">
    <source>
        <dbReference type="Google" id="ProtNLM"/>
    </source>
</evidence>
<feature type="region of interest" description="Disordered" evidence="2">
    <location>
        <begin position="1"/>
        <end position="117"/>
    </location>
</feature>
<name>A0A1I3JFI4_9FLAO</name>
<feature type="coiled-coil region" evidence="1">
    <location>
        <begin position="377"/>
        <end position="416"/>
    </location>
</feature>
<feature type="compositionally biased region" description="Polar residues" evidence="2">
    <location>
        <begin position="1"/>
        <end position="14"/>
    </location>
</feature>
<dbReference type="Pfam" id="PF03993">
    <property type="entry name" value="DUF349"/>
    <property type="match status" value="5"/>
</dbReference>
<evidence type="ECO:0000313" key="4">
    <source>
        <dbReference type="Proteomes" id="UP000242560"/>
    </source>
</evidence>
<sequence>MHSLPSLRQLQQKKQFAMITEDSLSDKPGKETPVDQFLTETTSEQTSGNETEVTAESTSEENSAAQTADFPENSEVQNEENSVLSSENSADDVNVSENEENLPNNEEISEQTAIENSEEAETDLAEIMAEEPEITAEVQEKTKEPEDKMSFANLSLAEVLAEMESITKMDDGAAHYRKFNQLKEEANQRILEENNSLKADFVAEGNPEELFTAHNASQGKLSAILHSFREKTDKYHQQQEQNQSANLEHRQNIIDKLKNLYTNTEPGTNLFKAIREIKDEWKNAGQVAKSEFKLLNNNYFHHLNQFYQMLDMNKEYMEQEFAHNLEKRTHIIERAKELLTEPSVQKALNELQYLHKLWKEEAEPVAEEFREKTWDEFKELSNKIHDRKSELNEQLEKELNENLARKNEIIEELKKLVTPGKEVNHSYWQNAINKVEELRTEFLRLGNVPRKFSNQNWNDFKQNLRSFNVSKNEFYKGLKNSQQTNLDEKLKLIQTAKDNMLSEDWEIAVPLYKKLQDDWKKIGHVPRSMTNKVWDDFREACNVFFSNYREKNNTAGDNWKENFKNKKQLLEELKAIGNEEGSIEKIEQIKNSWNNIGKVPREKININTEFNKTLREKLKLNQIHEYDLKEEGLSENQLTDKARKIKNQIADLEAEVVKMENNLGFFSNSSRENPLLKDTYAKIDEKKSQIETMKKSLHNIVAGENF</sequence>
<dbReference type="EMBL" id="FORQ01000001">
    <property type="protein sequence ID" value="SFI58870.1"/>
    <property type="molecule type" value="Genomic_DNA"/>
</dbReference>
<feature type="coiled-coil region" evidence="1">
    <location>
        <begin position="635"/>
        <end position="669"/>
    </location>
</feature>
<keyword evidence="1" id="KW-0175">Coiled coil</keyword>
<accession>A0A1I3JFI4</accession>
<dbReference type="SUPFAM" id="SSF58113">
    <property type="entry name" value="Apolipoprotein A-I"/>
    <property type="match status" value="1"/>
</dbReference>
<feature type="compositionally biased region" description="Polar residues" evidence="2">
    <location>
        <begin position="38"/>
        <end position="49"/>
    </location>
</feature>
<evidence type="ECO:0000256" key="1">
    <source>
        <dbReference type="SAM" id="Coils"/>
    </source>
</evidence>
<proteinExistence type="predicted"/>
<gene>
    <name evidence="3" type="ORF">SAMN05421638_0136</name>
</gene>